<evidence type="ECO:0000256" key="12">
    <source>
        <dbReference type="ARBA" id="ARBA00047310"/>
    </source>
</evidence>
<evidence type="ECO:0000259" key="15">
    <source>
        <dbReference type="Pfam" id="PF08543"/>
    </source>
</evidence>
<name>A0ABD0LCR1_9CAEN</name>
<dbReference type="GO" id="GO:0042816">
    <property type="term" value="P:vitamin B6 metabolic process"/>
    <property type="evidence" value="ECO:0007669"/>
    <property type="project" value="UniProtKB-ARBA"/>
</dbReference>
<evidence type="ECO:0000256" key="7">
    <source>
        <dbReference type="ARBA" id="ARBA00022679"/>
    </source>
</evidence>
<keyword evidence="8" id="KW-0547">Nucleotide-binding</keyword>
<dbReference type="AlphaFoldDB" id="A0ABD0LCR1"/>
<evidence type="ECO:0000256" key="10">
    <source>
        <dbReference type="ARBA" id="ARBA00022840"/>
    </source>
</evidence>
<comment type="catalytic activity">
    <reaction evidence="12">
        <text>pyridoxamine + ATP = pyridoxamine 5'-phosphate + ADP + H(+)</text>
        <dbReference type="Rhea" id="RHEA:25104"/>
        <dbReference type="ChEBI" id="CHEBI:15378"/>
        <dbReference type="ChEBI" id="CHEBI:30616"/>
        <dbReference type="ChEBI" id="CHEBI:57761"/>
        <dbReference type="ChEBI" id="CHEBI:58451"/>
        <dbReference type="ChEBI" id="CHEBI:456216"/>
        <dbReference type="EC" id="2.7.1.35"/>
    </reaction>
    <physiologicalReaction direction="left-to-right" evidence="12">
        <dbReference type="Rhea" id="RHEA:25105"/>
    </physiologicalReaction>
</comment>
<dbReference type="InterPro" id="IPR004625">
    <property type="entry name" value="PyrdxlKinase"/>
</dbReference>
<comment type="pathway">
    <text evidence="2">Cofactor metabolism; pyridoxal 5'-phosphate salvage; pyridoxine 5'-phosphate from pyridoxine: step 1/1.</text>
</comment>
<dbReference type="GO" id="GO:0008478">
    <property type="term" value="F:pyridoxal kinase activity"/>
    <property type="evidence" value="ECO:0007669"/>
    <property type="project" value="UniProtKB-EC"/>
</dbReference>
<dbReference type="PANTHER" id="PTHR10534">
    <property type="entry name" value="PYRIDOXAL KINASE"/>
    <property type="match status" value="1"/>
</dbReference>
<evidence type="ECO:0000256" key="14">
    <source>
        <dbReference type="ARBA" id="ARBA00048524"/>
    </source>
</evidence>
<dbReference type="InterPro" id="IPR013749">
    <property type="entry name" value="PM/HMP-P_kinase-1"/>
</dbReference>
<comment type="catalytic activity">
    <reaction evidence="13">
        <text>pyridoxal + ATP = pyridoxal 5'-phosphate + ADP + H(+)</text>
        <dbReference type="Rhea" id="RHEA:10224"/>
        <dbReference type="ChEBI" id="CHEBI:15378"/>
        <dbReference type="ChEBI" id="CHEBI:17310"/>
        <dbReference type="ChEBI" id="CHEBI:30616"/>
        <dbReference type="ChEBI" id="CHEBI:456216"/>
        <dbReference type="ChEBI" id="CHEBI:597326"/>
        <dbReference type="EC" id="2.7.1.35"/>
    </reaction>
    <physiologicalReaction direction="left-to-right" evidence="13">
        <dbReference type="Rhea" id="RHEA:10225"/>
    </physiologicalReaction>
</comment>
<evidence type="ECO:0000256" key="9">
    <source>
        <dbReference type="ARBA" id="ARBA00022777"/>
    </source>
</evidence>
<evidence type="ECO:0000256" key="5">
    <source>
        <dbReference type="ARBA" id="ARBA00012104"/>
    </source>
</evidence>
<feature type="domain" description="Pyridoxamine kinase/Phosphomethylpyrimidine kinase" evidence="15">
    <location>
        <begin position="87"/>
        <end position="272"/>
    </location>
</feature>
<dbReference type="SUPFAM" id="SSF53613">
    <property type="entry name" value="Ribokinase-like"/>
    <property type="match status" value="1"/>
</dbReference>
<evidence type="ECO:0000256" key="13">
    <source>
        <dbReference type="ARBA" id="ARBA00047377"/>
    </source>
</evidence>
<evidence type="ECO:0000256" key="2">
    <source>
        <dbReference type="ARBA" id="ARBA00004835"/>
    </source>
</evidence>
<dbReference type="EMBL" id="JACVVK020000060">
    <property type="protein sequence ID" value="KAK7497291.1"/>
    <property type="molecule type" value="Genomic_DNA"/>
</dbReference>
<evidence type="ECO:0000313" key="17">
    <source>
        <dbReference type="Proteomes" id="UP001519460"/>
    </source>
</evidence>
<comment type="catalytic activity">
    <reaction evidence="14">
        <text>pyridoxine + ATP = pyridoxine 5'-phosphate + ADP + H(+)</text>
        <dbReference type="Rhea" id="RHEA:25108"/>
        <dbReference type="ChEBI" id="CHEBI:15378"/>
        <dbReference type="ChEBI" id="CHEBI:16709"/>
        <dbReference type="ChEBI" id="CHEBI:30616"/>
        <dbReference type="ChEBI" id="CHEBI:58589"/>
        <dbReference type="ChEBI" id="CHEBI:456216"/>
        <dbReference type="EC" id="2.7.1.35"/>
    </reaction>
    <physiologicalReaction direction="left-to-right" evidence="14">
        <dbReference type="Rhea" id="RHEA:25109"/>
    </physiologicalReaction>
</comment>
<dbReference type="InterPro" id="IPR029056">
    <property type="entry name" value="Ribokinase-like"/>
</dbReference>
<comment type="caution">
    <text evidence="16">The sequence shown here is derived from an EMBL/GenBank/DDBJ whole genome shotgun (WGS) entry which is preliminary data.</text>
</comment>
<dbReference type="PANTHER" id="PTHR10534:SF2">
    <property type="entry name" value="PYRIDOXAL KINASE"/>
    <property type="match status" value="1"/>
</dbReference>
<proteinExistence type="inferred from homology"/>
<comment type="similarity">
    <text evidence="4">Belongs to the pyridoxine kinase family.</text>
</comment>
<keyword evidence="7" id="KW-0808">Transferase</keyword>
<dbReference type="NCBIfam" id="TIGR00687">
    <property type="entry name" value="pyridox_kin"/>
    <property type="match status" value="1"/>
</dbReference>
<keyword evidence="9" id="KW-0418">Kinase</keyword>
<accession>A0ABD0LCR1</accession>
<gene>
    <name evidence="16" type="ORF">BaRGS_00011585</name>
</gene>
<keyword evidence="10" id="KW-0067">ATP-binding</keyword>
<comment type="pathway">
    <text evidence="1">Cofactor metabolism; pyridoxal 5'-phosphate salvage; pyridoxamine 5'-phosphate from pyridoxamine: step 1/1.</text>
</comment>
<dbReference type="Pfam" id="PF08543">
    <property type="entry name" value="Phos_pyr_kin"/>
    <property type="match status" value="1"/>
</dbReference>
<dbReference type="Proteomes" id="UP001519460">
    <property type="component" value="Unassembled WGS sequence"/>
</dbReference>
<evidence type="ECO:0000256" key="11">
    <source>
        <dbReference type="ARBA" id="ARBA00032808"/>
    </source>
</evidence>
<evidence type="ECO:0000256" key="4">
    <source>
        <dbReference type="ARBA" id="ARBA00008805"/>
    </source>
</evidence>
<evidence type="ECO:0000256" key="1">
    <source>
        <dbReference type="ARBA" id="ARBA00004750"/>
    </source>
</evidence>
<dbReference type="EC" id="2.7.1.35" evidence="5"/>
<dbReference type="CDD" id="cd01173">
    <property type="entry name" value="pyridoxal_pyridoxamine_kinase"/>
    <property type="match status" value="1"/>
</dbReference>
<keyword evidence="17" id="KW-1185">Reference proteome</keyword>
<organism evidence="16 17">
    <name type="scientific">Batillaria attramentaria</name>
    <dbReference type="NCBI Taxonomy" id="370345"/>
    <lineage>
        <taxon>Eukaryota</taxon>
        <taxon>Metazoa</taxon>
        <taxon>Spiralia</taxon>
        <taxon>Lophotrochozoa</taxon>
        <taxon>Mollusca</taxon>
        <taxon>Gastropoda</taxon>
        <taxon>Caenogastropoda</taxon>
        <taxon>Sorbeoconcha</taxon>
        <taxon>Cerithioidea</taxon>
        <taxon>Batillariidae</taxon>
        <taxon>Batillaria</taxon>
    </lineage>
</organism>
<comment type="pathway">
    <text evidence="3">Cofactor metabolism; pyridoxal 5'-phosphate salvage; pyridoxal 5'-phosphate from pyridoxal: step 1/1.</text>
</comment>
<evidence type="ECO:0000313" key="16">
    <source>
        <dbReference type="EMBL" id="KAK7497291.1"/>
    </source>
</evidence>
<dbReference type="Gene3D" id="3.40.1190.20">
    <property type="match status" value="1"/>
</dbReference>
<reference evidence="16 17" key="1">
    <citation type="journal article" date="2023" name="Sci. Data">
        <title>Genome assembly of the Korean intertidal mud-creeper Batillaria attramentaria.</title>
        <authorList>
            <person name="Patra A.K."/>
            <person name="Ho P.T."/>
            <person name="Jun S."/>
            <person name="Lee S.J."/>
            <person name="Kim Y."/>
            <person name="Won Y.J."/>
        </authorList>
    </citation>
    <scope>NUCLEOTIDE SEQUENCE [LARGE SCALE GENOMIC DNA]</scope>
    <source>
        <strain evidence="16">Wonlab-2016</strain>
    </source>
</reference>
<dbReference type="GO" id="GO:0005524">
    <property type="term" value="F:ATP binding"/>
    <property type="evidence" value="ECO:0007669"/>
    <property type="project" value="UniProtKB-KW"/>
</dbReference>
<protein>
    <recommendedName>
        <fullName evidence="6">Pyridoxal kinase</fullName>
        <ecNumber evidence="5">2.7.1.35</ecNumber>
    </recommendedName>
    <alternativeName>
        <fullName evidence="11">Pyridoxine kinase</fullName>
    </alternativeName>
</protein>
<evidence type="ECO:0000256" key="8">
    <source>
        <dbReference type="ARBA" id="ARBA00022741"/>
    </source>
</evidence>
<evidence type="ECO:0000256" key="3">
    <source>
        <dbReference type="ARBA" id="ARBA00005210"/>
    </source>
</evidence>
<evidence type="ECO:0000256" key="6">
    <source>
        <dbReference type="ARBA" id="ARBA00018134"/>
    </source>
</evidence>
<sequence>MAAKDNCCGDDSHCEVRVLTVESSVVWGHIGNESVVFPLQVLGFDVSTINSVQFSNHTGYGKWKGQVLNAQDVSDLFEGLRMNGLLQFSHVLTGYIGSESFLEKVAETVSEMRKSNPALKYVCDPVMGDNGKLYVRKELVPVYRKVVTLADIITPNQFELEILTESEVTSEQEAFVAIDKLHQQGVKTVVLSSSSLGTKGILLCLASTAANGKPERFRLEIPQIEARFVGTGDLFAASLLAWMHKDGNLKVALEKTVATVQSVIQRTLAYAEKVAGEGKQPTPAQMELRLIQSKASIECPDIELHAEDVSHIPVSKSNS</sequence>